<keyword evidence="2" id="KW-1003">Cell membrane</keyword>
<organism evidence="10 11">
    <name type="scientific">Acinetobacter sedimenti</name>
    <dbReference type="NCBI Taxonomy" id="2919922"/>
    <lineage>
        <taxon>Bacteria</taxon>
        <taxon>Pseudomonadati</taxon>
        <taxon>Pseudomonadota</taxon>
        <taxon>Gammaproteobacteria</taxon>
        <taxon>Moraxellales</taxon>
        <taxon>Moraxellaceae</taxon>
        <taxon>Acinetobacter</taxon>
    </lineage>
</organism>
<feature type="transmembrane region" description="Helical" evidence="7">
    <location>
        <begin position="76"/>
        <end position="93"/>
    </location>
</feature>
<feature type="transmembrane region" description="Helical" evidence="7">
    <location>
        <begin position="6"/>
        <end position="39"/>
    </location>
</feature>
<evidence type="ECO:0000313" key="10">
    <source>
        <dbReference type="EMBL" id="MCJ8146264.1"/>
    </source>
</evidence>
<dbReference type="Pfam" id="PF13515">
    <property type="entry name" value="FUSC_2"/>
    <property type="match status" value="1"/>
</dbReference>
<feature type="transmembrane region" description="Helical" evidence="7">
    <location>
        <begin position="100"/>
        <end position="119"/>
    </location>
</feature>
<gene>
    <name evidence="10" type="primary">yccS</name>
    <name evidence="10" type="ORF">MKI79_04990</name>
</gene>
<keyword evidence="11" id="KW-1185">Reference proteome</keyword>
<protein>
    <submittedName>
        <fullName evidence="10">YccS family putative transporter</fullName>
    </submittedName>
</protein>
<evidence type="ECO:0000256" key="6">
    <source>
        <dbReference type="ARBA" id="ARBA00043993"/>
    </source>
</evidence>
<dbReference type="SUPFAM" id="SSF103473">
    <property type="entry name" value="MFS general substrate transporter"/>
    <property type="match status" value="1"/>
</dbReference>
<comment type="caution">
    <text evidence="10">The sequence shown here is derived from an EMBL/GenBank/DDBJ whole genome shotgun (WGS) entry which is preliminary data.</text>
</comment>
<dbReference type="InterPro" id="IPR049453">
    <property type="entry name" value="Memb_transporter_dom"/>
</dbReference>
<feature type="transmembrane region" description="Helical" evidence="7">
    <location>
        <begin position="51"/>
        <end position="70"/>
    </location>
</feature>
<evidence type="ECO:0000256" key="7">
    <source>
        <dbReference type="SAM" id="Phobius"/>
    </source>
</evidence>
<feature type="domain" description="Integral membrane protein YccS N-terminal" evidence="8">
    <location>
        <begin position="51"/>
        <end position="309"/>
    </location>
</feature>
<accession>A0A9X1WW29</accession>
<evidence type="ECO:0000256" key="4">
    <source>
        <dbReference type="ARBA" id="ARBA00022989"/>
    </source>
</evidence>
<proteinExistence type="inferred from homology"/>
<evidence type="ECO:0000259" key="9">
    <source>
        <dbReference type="Pfam" id="PF13515"/>
    </source>
</evidence>
<feature type="domain" description="Integral membrane bound transporter" evidence="9">
    <location>
        <begin position="419"/>
        <end position="539"/>
    </location>
</feature>
<dbReference type="InterPro" id="IPR010019">
    <property type="entry name" value="Integral_membrane_YccS"/>
</dbReference>
<feature type="transmembrane region" description="Helical" evidence="7">
    <location>
        <begin position="452"/>
        <end position="470"/>
    </location>
</feature>
<dbReference type="EMBL" id="JAKUML010000006">
    <property type="protein sequence ID" value="MCJ8146264.1"/>
    <property type="molecule type" value="Genomic_DNA"/>
</dbReference>
<dbReference type="InterPro" id="IPR032692">
    <property type="entry name" value="YccS_N"/>
</dbReference>
<feature type="transmembrane region" description="Helical" evidence="7">
    <location>
        <begin position="125"/>
        <end position="146"/>
    </location>
</feature>
<keyword evidence="4 7" id="KW-1133">Transmembrane helix</keyword>
<feature type="transmembrane region" description="Helical" evidence="7">
    <location>
        <begin position="498"/>
        <end position="515"/>
    </location>
</feature>
<evidence type="ECO:0000256" key="3">
    <source>
        <dbReference type="ARBA" id="ARBA00022692"/>
    </source>
</evidence>
<comment type="subcellular location">
    <subcellularLocation>
        <location evidence="1">Cell membrane</location>
        <topology evidence="1">Multi-pass membrane protein</topology>
    </subcellularLocation>
</comment>
<sequence length="734" mass="83483">MYAVRMLIAFAGTAFIPYLLGQQLLTIPLTLGVIAAALSDIDDRFSIHLRNLFFTYFGFFVTASAVELLFPHPILFGFALIVSCFSLILLGSLGKRYATISYGCLVISVYTMLGVDIFSEWWQQPALLVTGAVWYGLLSSISFLIFPVRLVQDQLVQCYQLVGNFLFVKSNLFDVDMTPKSYQQSMIDLSLANSKVVGKFNETRVALVTRLKGDRGRKDTRRSLQYYFIIQDIHERADSAHIDYQKLAKVFSHRDVLFRFQRILTLQGKACQDLANAVANRQPYVHNPRFAYAFKNLERSIQHLQDELADQSKPGENGELAQKPTNHLLANDADIDLWINALRGLSDNLKEIDAQLHNLESDQALNRKSQDDASKENLLRDDGLRGWQDIWQRMKQNLSPESSLFRHATRLSILLLISHILVQVFDFEYGYWILLTVLFVSQPNFNATKRRLRLRIIGTLAGITIGTFVIHFVPSIEGQLFIMVLSGVFFLQLRAQQYAQATMFITLLALINFHLADPELNAAIPRAIYTFVGCFIAWLGVMFIWPDWQFRRLPLVINKAFNSQCNYLTEVVKQYHEGRNHGLDYRIVRRRAHIMDADLASTISTLATEPDIDQNQKQQAFKLLSLNHTLLSYIAALGAHREQIKHPQVLEILDEALDDIHGALLRDEMPQLKSHAAIQALRLFNRAQDTSLDPAESVVLQQIALIINILPEISTLKQNLSYEHDPQASALGSI</sequence>
<reference evidence="10" key="1">
    <citation type="submission" date="2022-02" db="EMBL/GenBank/DDBJ databases">
        <title>Acinetobacter A3.8 sp. nov., isolated from Sediment (Zhairuo Island).</title>
        <authorList>
            <person name="Zheng K."/>
        </authorList>
    </citation>
    <scope>NUCLEOTIDE SEQUENCE</scope>
    <source>
        <strain evidence="10">A3.8</strain>
    </source>
</reference>
<evidence type="ECO:0000256" key="2">
    <source>
        <dbReference type="ARBA" id="ARBA00022475"/>
    </source>
</evidence>
<name>A0A9X1WW29_9GAMM</name>
<dbReference type="InterPro" id="IPR036259">
    <property type="entry name" value="MFS_trans_sf"/>
</dbReference>
<evidence type="ECO:0000256" key="1">
    <source>
        <dbReference type="ARBA" id="ARBA00004651"/>
    </source>
</evidence>
<dbReference type="PANTHER" id="PTHR30509:SF8">
    <property type="entry name" value="INNER MEMBRANE PROTEIN YCCS"/>
    <property type="match status" value="1"/>
</dbReference>
<dbReference type="GO" id="GO:0005886">
    <property type="term" value="C:plasma membrane"/>
    <property type="evidence" value="ECO:0007669"/>
    <property type="project" value="UniProtKB-SubCell"/>
</dbReference>
<evidence type="ECO:0000313" key="11">
    <source>
        <dbReference type="Proteomes" id="UP001139701"/>
    </source>
</evidence>
<dbReference type="NCBIfam" id="TIGR01667">
    <property type="entry name" value="YCCS_YHFK"/>
    <property type="match status" value="1"/>
</dbReference>
<keyword evidence="5 7" id="KW-0472">Membrane</keyword>
<dbReference type="Pfam" id="PF12805">
    <property type="entry name" value="FUSC-like"/>
    <property type="match status" value="1"/>
</dbReference>
<evidence type="ECO:0000259" key="8">
    <source>
        <dbReference type="Pfam" id="PF12805"/>
    </source>
</evidence>
<keyword evidence="3 7" id="KW-0812">Transmembrane</keyword>
<dbReference type="InterPro" id="IPR010020">
    <property type="entry name" value="Integral_membrane_YCCS_YHJK"/>
</dbReference>
<dbReference type="PANTHER" id="PTHR30509">
    <property type="entry name" value="P-HYDROXYBENZOIC ACID EFFLUX PUMP SUBUNIT-RELATED"/>
    <property type="match status" value="1"/>
</dbReference>
<dbReference type="AlphaFoldDB" id="A0A9X1WW29"/>
<comment type="similarity">
    <text evidence="6">Belongs to the YccS/YhfK family.</text>
</comment>
<feature type="transmembrane region" description="Helical" evidence="7">
    <location>
        <begin position="527"/>
        <end position="545"/>
    </location>
</feature>
<dbReference type="Proteomes" id="UP001139701">
    <property type="component" value="Unassembled WGS sequence"/>
</dbReference>
<evidence type="ECO:0000256" key="5">
    <source>
        <dbReference type="ARBA" id="ARBA00023136"/>
    </source>
</evidence>
<dbReference type="NCBIfam" id="TIGR01666">
    <property type="entry name" value="YCCS"/>
    <property type="match status" value="1"/>
</dbReference>